<dbReference type="InterPro" id="IPR000719">
    <property type="entry name" value="Prot_kinase_dom"/>
</dbReference>
<dbReference type="PANTHER" id="PTHR44329">
    <property type="entry name" value="SERINE/THREONINE-PROTEIN KINASE TNNI3K-RELATED"/>
    <property type="match status" value="1"/>
</dbReference>
<comment type="caution">
    <text evidence="4">The sequence shown here is derived from an EMBL/GenBank/DDBJ whole genome shotgun (WGS) entry which is preliminary data.</text>
</comment>
<dbReference type="PROSITE" id="PS50011">
    <property type="entry name" value="PROTEIN_KINASE_DOM"/>
    <property type="match status" value="1"/>
</dbReference>
<proteinExistence type="predicted"/>
<keyword evidence="2" id="KW-0067">ATP-binding</keyword>
<dbReference type="VEuPathDB" id="FungiDB:RhiirFUN_002343"/>
<dbReference type="GO" id="GO:0005524">
    <property type="term" value="F:ATP binding"/>
    <property type="evidence" value="ECO:0007669"/>
    <property type="project" value="UniProtKB-KW"/>
</dbReference>
<keyword evidence="1" id="KW-0547">Nucleotide-binding</keyword>
<dbReference type="EMBL" id="LLXJ01001215">
    <property type="protein sequence ID" value="PKC03274.1"/>
    <property type="molecule type" value="Genomic_DNA"/>
</dbReference>
<feature type="domain" description="Protein kinase" evidence="3">
    <location>
        <begin position="493"/>
        <end position="766"/>
    </location>
</feature>
<reference evidence="4 5" key="1">
    <citation type="submission" date="2016-04" db="EMBL/GenBank/DDBJ databases">
        <title>Genome analyses suggest a sexual origin of heterokaryosis in a supposedly ancient asexual fungus.</title>
        <authorList>
            <person name="Ropars J."/>
            <person name="Sedzielewska K."/>
            <person name="Noel J."/>
            <person name="Charron P."/>
            <person name="Farinelli L."/>
            <person name="Marton T."/>
            <person name="Kruger M."/>
            <person name="Pelin A."/>
            <person name="Brachmann A."/>
            <person name="Corradi N."/>
        </authorList>
    </citation>
    <scope>NUCLEOTIDE SEQUENCE [LARGE SCALE GENOMIC DNA]</scope>
    <source>
        <strain evidence="4 5">A5</strain>
    </source>
</reference>
<evidence type="ECO:0000256" key="1">
    <source>
        <dbReference type="ARBA" id="ARBA00022741"/>
    </source>
</evidence>
<dbReference type="AlphaFoldDB" id="A0A2N0P8Y5"/>
<dbReference type="Proteomes" id="UP000232722">
    <property type="component" value="Unassembled WGS sequence"/>
</dbReference>
<dbReference type="InterPro" id="IPR001245">
    <property type="entry name" value="Ser-Thr/Tyr_kinase_cat_dom"/>
</dbReference>
<gene>
    <name evidence="4" type="ORF">RhiirA5_424016</name>
</gene>
<protein>
    <submittedName>
        <fullName evidence="4">Kinase-like protein</fullName>
    </submittedName>
</protein>
<evidence type="ECO:0000313" key="4">
    <source>
        <dbReference type="EMBL" id="PKC03274.1"/>
    </source>
</evidence>
<evidence type="ECO:0000259" key="3">
    <source>
        <dbReference type="PROSITE" id="PS50011"/>
    </source>
</evidence>
<evidence type="ECO:0000256" key="2">
    <source>
        <dbReference type="ARBA" id="ARBA00022840"/>
    </source>
</evidence>
<accession>A0A2N0P8Y5</accession>
<keyword evidence="4" id="KW-0808">Transferase</keyword>
<dbReference type="PRINTS" id="PR00109">
    <property type="entry name" value="TYRKINASE"/>
</dbReference>
<keyword evidence="4" id="KW-0418">Kinase</keyword>
<dbReference type="Pfam" id="PF07714">
    <property type="entry name" value="PK_Tyr_Ser-Thr"/>
    <property type="match status" value="1"/>
</dbReference>
<dbReference type="SUPFAM" id="SSF56112">
    <property type="entry name" value="Protein kinase-like (PK-like)"/>
    <property type="match status" value="1"/>
</dbReference>
<dbReference type="InterPro" id="IPR011009">
    <property type="entry name" value="Kinase-like_dom_sf"/>
</dbReference>
<evidence type="ECO:0000313" key="5">
    <source>
        <dbReference type="Proteomes" id="UP000232722"/>
    </source>
</evidence>
<dbReference type="VEuPathDB" id="FungiDB:FUN_022179"/>
<name>A0A2N0P8Y5_9GLOM</name>
<dbReference type="InterPro" id="IPR051681">
    <property type="entry name" value="Ser/Thr_Kinases-Pseudokinases"/>
</dbReference>
<dbReference type="GO" id="GO:0004674">
    <property type="term" value="F:protein serine/threonine kinase activity"/>
    <property type="evidence" value="ECO:0007669"/>
    <property type="project" value="TreeGrafter"/>
</dbReference>
<reference evidence="4 5" key="2">
    <citation type="submission" date="2017-09" db="EMBL/GenBank/DDBJ databases">
        <title>Extensive intraspecific genome diversity in a model arbuscular mycorrhizal fungus.</title>
        <authorList>
            <person name="Chen E.C."/>
            <person name="Morin E."/>
            <person name="Beaudet D."/>
            <person name="Noel J."/>
            <person name="Ndikumana S."/>
            <person name="Charron P."/>
            <person name="St-Onge C."/>
            <person name="Giorgi J."/>
            <person name="Grigoriev I.V."/>
            <person name="Roux C."/>
            <person name="Martin F.M."/>
            <person name="Corradi N."/>
        </authorList>
    </citation>
    <scope>NUCLEOTIDE SEQUENCE [LARGE SCALE GENOMIC DNA]</scope>
    <source>
        <strain evidence="4 5">A5</strain>
    </source>
</reference>
<dbReference type="VEuPathDB" id="FungiDB:RhiirA1_448616"/>
<sequence>MLVKKNLYKDISEPRYGVFKTSDYNLNLEERRSKYKEYEFILCEKCSNAIYKWDCYCHIKFGSNFGILDCNLSLEKRRAKYMNFNGILFEKCNQEINNHYYYCMSCHYKETDIITKGHMGSNFGILDCNLILEERRAKYEKYSLIFCGKCNNEIFKWNYYCTSCYNKEINVIKKGHMRFGPNFEIFKKSDYCNLNLEERRAKYMNYDGILCEICYNQISKWNYHCIHCYNEETDTIKKGHIKFGTNFKIFNCNLNLEERKSKYEKYDGILCEKCNNEIDKQYYNYDRRVKYKNFDYILCEKCDRKYHYNYCYECFDKEMRELSSKLQDYENFYFKVYKKETKELRELKELQSILIDYKNVYFNLNSNLGIFKQIRQRFEITKYHYIGKNKIFINNMRYNGVHNCERELRSYCCDCYDNEIDIIEKKRMKFGKCKECLKIHEDLDGCLSCNPKHFQRDFDKWTSRNEIIDKLIQGNQNISRKYGLLEWISYDKFTNINYIAKGGFAKVYSAIWIDGPIKKWSQLSNNWKRNGSTTIALKVLNNSENISEDFLNELKFFNKVSGYLCIIKCFGITQDPITNNYALVLQYMENGDLRKYLERTANKITWDQRLNKIYDICLALNNIHIHGLIHKDLHPGNIFIDPTFAYIGDFGLCMPANEILSNSIKKNVYGIIPYMAPEILRGKPHTLASDVYSLGVIINEIITVIPPFNNQPHDHFLALDICRGLRPNIREETPTSLKELIIKCWDANPVNRPASKEILYILSNKLSEYRNMPLKLSYNLNESNELQPYPLATYMSRPLNFQNLLKSINCTNQQEFISSRYTKKIRTGQVNTLNSDECSDCIIMDIN</sequence>
<dbReference type="Gene3D" id="1.10.510.10">
    <property type="entry name" value="Transferase(Phosphotransferase) domain 1"/>
    <property type="match status" value="1"/>
</dbReference>
<dbReference type="PANTHER" id="PTHR44329:SF298">
    <property type="entry name" value="MIXED LINEAGE KINASE DOMAIN-LIKE PROTEIN"/>
    <property type="match status" value="1"/>
</dbReference>
<organism evidence="4 5">
    <name type="scientific">Rhizophagus irregularis</name>
    <dbReference type="NCBI Taxonomy" id="588596"/>
    <lineage>
        <taxon>Eukaryota</taxon>
        <taxon>Fungi</taxon>
        <taxon>Fungi incertae sedis</taxon>
        <taxon>Mucoromycota</taxon>
        <taxon>Glomeromycotina</taxon>
        <taxon>Glomeromycetes</taxon>
        <taxon>Glomerales</taxon>
        <taxon>Glomeraceae</taxon>
        <taxon>Rhizophagus</taxon>
    </lineage>
</organism>